<accession>A0ACA9PS09</accession>
<keyword evidence="2" id="KW-1185">Reference proteome</keyword>
<dbReference type="Proteomes" id="UP000789366">
    <property type="component" value="Unassembled WGS sequence"/>
</dbReference>
<gene>
    <name evidence="1" type="ORF">SPELUC_LOCUS12379</name>
</gene>
<reference evidence="1" key="1">
    <citation type="submission" date="2021-06" db="EMBL/GenBank/DDBJ databases">
        <authorList>
            <person name="Kallberg Y."/>
            <person name="Tangrot J."/>
            <person name="Rosling A."/>
        </authorList>
    </citation>
    <scope>NUCLEOTIDE SEQUENCE</scope>
    <source>
        <strain evidence="1">28 12/20/2015</strain>
    </source>
</reference>
<sequence>SFKEESKLMVVWAIGVYPVGSEDCEIEMVLFLSIDDEERDPNTQLVFEKNDFTVLEEKLFLKVIMAI</sequence>
<evidence type="ECO:0000313" key="2">
    <source>
        <dbReference type="Proteomes" id="UP000789366"/>
    </source>
</evidence>
<name>A0ACA9PS09_9GLOM</name>
<evidence type="ECO:0000313" key="1">
    <source>
        <dbReference type="EMBL" id="CAG8720207.1"/>
    </source>
</evidence>
<organism evidence="1 2">
    <name type="scientific">Cetraspora pellucida</name>
    <dbReference type="NCBI Taxonomy" id="1433469"/>
    <lineage>
        <taxon>Eukaryota</taxon>
        <taxon>Fungi</taxon>
        <taxon>Fungi incertae sedis</taxon>
        <taxon>Mucoromycota</taxon>
        <taxon>Glomeromycotina</taxon>
        <taxon>Glomeromycetes</taxon>
        <taxon>Diversisporales</taxon>
        <taxon>Gigasporaceae</taxon>
        <taxon>Cetraspora</taxon>
    </lineage>
</organism>
<feature type="non-terminal residue" evidence="1">
    <location>
        <position position="1"/>
    </location>
</feature>
<proteinExistence type="predicted"/>
<protein>
    <submittedName>
        <fullName evidence="1">5197_t:CDS:1</fullName>
    </submittedName>
</protein>
<comment type="caution">
    <text evidence="1">The sequence shown here is derived from an EMBL/GenBank/DDBJ whole genome shotgun (WGS) entry which is preliminary data.</text>
</comment>
<dbReference type="EMBL" id="CAJVPW010029110">
    <property type="protein sequence ID" value="CAG8720207.1"/>
    <property type="molecule type" value="Genomic_DNA"/>
</dbReference>